<proteinExistence type="predicted"/>
<dbReference type="Pfam" id="PF18755">
    <property type="entry name" value="RAMA"/>
    <property type="match status" value="1"/>
</dbReference>
<dbReference type="InterPro" id="IPR040843">
    <property type="entry name" value="RAMA"/>
</dbReference>
<dbReference type="EMBL" id="FOGI01000006">
    <property type="protein sequence ID" value="SER91679.1"/>
    <property type="molecule type" value="Genomic_DNA"/>
</dbReference>
<evidence type="ECO:0000313" key="2">
    <source>
        <dbReference type="EMBL" id="SER91679.1"/>
    </source>
</evidence>
<reference evidence="3" key="1">
    <citation type="submission" date="2016-10" db="EMBL/GenBank/DDBJ databases">
        <authorList>
            <person name="Varghese N."/>
            <person name="Submissions S."/>
        </authorList>
    </citation>
    <scope>NUCLEOTIDE SEQUENCE [LARGE SCALE GENOMIC DNA]</scope>
    <source>
        <strain evidence="3">DSM 44260</strain>
    </source>
</reference>
<dbReference type="AlphaFoldDB" id="A0A1H9T4K6"/>
<dbReference type="Proteomes" id="UP000199051">
    <property type="component" value="Unassembled WGS sequence"/>
</dbReference>
<dbReference type="STRING" id="155974.SAMN04487818_10652"/>
<keyword evidence="3" id="KW-1185">Reference proteome</keyword>
<accession>A0A1H9T4K6</accession>
<gene>
    <name evidence="2" type="ORF">SAMN04487818_10652</name>
</gene>
<evidence type="ECO:0000259" key="1">
    <source>
        <dbReference type="Pfam" id="PF18755"/>
    </source>
</evidence>
<name>A0A1H9T4K6_9PSEU</name>
<evidence type="ECO:0000313" key="3">
    <source>
        <dbReference type="Proteomes" id="UP000199051"/>
    </source>
</evidence>
<organism evidence="2 3">
    <name type="scientific">Actinokineospora terrae</name>
    <dbReference type="NCBI Taxonomy" id="155974"/>
    <lineage>
        <taxon>Bacteria</taxon>
        <taxon>Bacillati</taxon>
        <taxon>Actinomycetota</taxon>
        <taxon>Actinomycetes</taxon>
        <taxon>Pseudonocardiales</taxon>
        <taxon>Pseudonocardiaceae</taxon>
        <taxon>Actinokineospora</taxon>
    </lineage>
</organism>
<dbReference type="RefSeq" id="WP_092778480.1">
    <property type="nucleotide sequence ID" value="NZ_FOGI01000006.1"/>
</dbReference>
<feature type="domain" description="RAMA" evidence="1">
    <location>
        <begin position="194"/>
        <end position="273"/>
    </location>
</feature>
<protein>
    <recommendedName>
        <fullName evidence="1">RAMA domain-containing protein</fullName>
    </recommendedName>
</protein>
<sequence length="274" mass="29085">MSTNHGTTPIPAPLRDAFPPETVSLVPASPHTVPMRAPDGAWGLVVVALRTNPSVVAQVQLVGDGPPPALAHTDVAELMAGVWLTAPPPAALCTGDVVVRLHAPDNGDPALTDVEILAAMQGEWRTVGTLTAIDARWPHAAALSVLLHMRWFADAALSDAQWVALSTSLPGFLTREAWLDCESPGRMPRRVPDAVADLVAAGLLEVGERLVWGEHTVTVGERGVVHPGPDVVTASTVTAYTNHVTGYTVNGWHLWRRANDGRLLADLRSELAAR</sequence>